<dbReference type="PANTHER" id="PTHR47515">
    <property type="entry name" value="LOW CALCIUM RESPONSE LOCUS PROTEIN T"/>
    <property type="match status" value="1"/>
</dbReference>
<dbReference type="InterPro" id="IPR012337">
    <property type="entry name" value="RNaseH-like_sf"/>
</dbReference>
<evidence type="ECO:0000313" key="4">
    <source>
        <dbReference type="Proteomes" id="UP000029492"/>
    </source>
</evidence>
<dbReference type="KEGG" id="mor:MOC_5206"/>
<reference evidence="3 4" key="1">
    <citation type="journal article" date="2014" name="PLoS ONE">
        <title>Genome Information of Methylobacterium oryzae, a Plant-Probiotic Methylotroph in the Phyllosphere.</title>
        <authorList>
            <person name="Kwak M.J."/>
            <person name="Jeong H."/>
            <person name="Madhaiyan M."/>
            <person name="Lee Y."/>
            <person name="Sa T.M."/>
            <person name="Oh T.K."/>
            <person name="Kim J.F."/>
        </authorList>
    </citation>
    <scope>NUCLEOTIDE SEQUENCE [LARGE SCALE GENOMIC DNA]</scope>
    <source>
        <strain evidence="3 4">CBMB20</strain>
    </source>
</reference>
<evidence type="ECO:0000313" key="3">
    <source>
        <dbReference type="EMBL" id="AIQ92961.1"/>
    </source>
</evidence>
<name>A0A089NYD7_9HYPH</name>
<dbReference type="eggNOG" id="COG2801">
    <property type="taxonomic scope" value="Bacteria"/>
</dbReference>
<dbReference type="Pfam" id="PF13683">
    <property type="entry name" value="rve_3"/>
    <property type="match status" value="1"/>
</dbReference>
<sequence length="97" mass="11019">MQQNGFVETLNGRLRDECLNEQLFRSLPAARTMAEVWRADCNTCRPHTSFGGLNPERICNPVRARPEPERAPVMNEGKQGARSPIRKRSNSAALERR</sequence>
<dbReference type="EMBL" id="CP003811">
    <property type="protein sequence ID" value="AIQ92961.1"/>
    <property type="molecule type" value="Genomic_DNA"/>
</dbReference>
<feature type="region of interest" description="Disordered" evidence="1">
    <location>
        <begin position="63"/>
        <end position="97"/>
    </location>
</feature>
<keyword evidence="4" id="KW-1185">Reference proteome</keyword>
<gene>
    <name evidence="3" type="ORF">MOC_5206</name>
</gene>
<accession>A0A089NYD7</accession>
<protein>
    <submittedName>
        <fullName evidence="3">Transposase</fullName>
    </submittedName>
</protein>
<dbReference type="GO" id="GO:0015074">
    <property type="term" value="P:DNA integration"/>
    <property type="evidence" value="ECO:0007669"/>
    <property type="project" value="InterPro"/>
</dbReference>
<proteinExistence type="predicted"/>
<dbReference type="Proteomes" id="UP000029492">
    <property type="component" value="Chromosome"/>
</dbReference>
<dbReference type="HOGENOM" id="CLU_2343496_0_0_5"/>
<dbReference type="STRING" id="693986.MOC_5206"/>
<organism evidence="3 4">
    <name type="scientific">Methylobacterium oryzae CBMB20</name>
    <dbReference type="NCBI Taxonomy" id="693986"/>
    <lineage>
        <taxon>Bacteria</taxon>
        <taxon>Pseudomonadati</taxon>
        <taxon>Pseudomonadota</taxon>
        <taxon>Alphaproteobacteria</taxon>
        <taxon>Hyphomicrobiales</taxon>
        <taxon>Methylobacteriaceae</taxon>
        <taxon>Methylobacterium</taxon>
    </lineage>
</organism>
<dbReference type="AlphaFoldDB" id="A0A089NYD7"/>
<evidence type="ECO:0000256" key="1">
    <source>
        <dbReference type="SAM" id="MobiDB-lite"/>
    </source>
</evidence>
<dbReference type="InterPro" id="IPR001584">
    <property type="entry name" value="Integrase_cat-core"/>
</dbReference>
<evidence type="ECO:0000259" key="2">
    <source>
        <dbReference type="Pfam" id="PF13683"/>
    </source>
</evidence>
<dbReference type="PANTHER" id="PTHR47515:SF1">
    <property type="entry name" value="BLR2054 PROTEIN"/>
    <property type="match status" value="1"/>
</dbReference>
<dbReference type="SUPFAM" id="SSF53098">
    <property type="entry name" value="Ribonuclease H-like"/>
    <property type="match status" value="1"/>
</dbReference>
<feature type="domain" description="Integrase catalytic" evidence="2">
    <location>
        <begin position="2"/>
        <end position="55"/>
    </location>
</feature>